<keyword evidence="3 7" id="KW-0805">Transcription regulation</keyword>
<accession>A0A0D2DKY0</accession>
<protein>
    <recommendedName>
        <fullName evidence="7">Mediator of RNA polymerase II transcription subunit 1</fullName>
    </recommendedName>
    <alternativeName>
        <fullName evidence="7">Mediator complex subunit 1</fullName>
    </alternativeName>
</protein>
<reference evidence="10 11" key="1">
    <citation type="submission" date="2015-01" db="EMBL/GenBank/DDBJ databases">
        <title>The Genome Sequence of Exophiala oligosperma CBS72588.</title>
        <authorList>
            <consortium name="The Broad Institute Genomics Platform"/>
            <person name="Cuomo C."/>
            <person name="de Hoog S."/>
            <person name="Gorbushina A."/>
            <person name="Stielow B."/>
            <person name="Teixiera M."/>
            <person name="Abouelleil A."/>
            <person name="Chapman S.B."/>
            <person name="Priest M."/>
            <person name="Young S.K."/>
            <person name="Wortman J."/>
            <person name="Nusbaum C."/>
            <person name="Birren B."/>
        </authorList>
    </citation>
    <scope>NUCLEOTIDE SEQUENCE [LARGE SCALE GENOMIC DNA]</scope>
    <source>
        <strain evidence="10 11">CBS 72588</strain>
    </source>
</reference>
<dbReference type="HOGENOM" id="CLU_008378_2_0_1"/>
<feature type="region of interest" description="Disordered" evidence="8">
    <location>
        <begin position="1"/>
        <end position="76"/>
    </location>
</feature>
<dbReference type="PANTHER" id="PTHR35041">
    <property type="entry name" value="MEDIATOR OF RNA POLYMERASE II TRANSCRIPTION SUBUNIT 1"/>
    <property type="match status" value="1"/>
</dbReference>
<dbReference type="Proteomes" id="UP000053342">
    <property type="component" value="Unassembled WGS sequence"/>
</dbReference>
<dbReference type="EMBL" id="KN847335">
    <property type="protein sequence ID" value="KIW43040.1"/>
    <property type="molecule type" value="Genomic_DNA"/>
</dbReference>
<dbReference type="Pfam" id="PF10744">
    <property type="entry name" value="Med1"/>
    <property type="match status" value="1"/>
</dbReference>
<name>A0A0D2DKY0_9EURO</name>
<sequence>MATPTRTQAVSTPKSHLTPNKVNASPRPGTSGNNASRNLAYKSPAVKTPASLQGHGHHLSVSSQPSSTPLGPNTIHDDLLAMNSPAAALIASMGSTGMTPLANGADGLGITSNGQGATPRATAVSANPEMERLQRIQMVASTLKSRVAGRGLTREGVERIAQVHGFSTLLDEGNLSIAGKATVDLEVVFDTVDRDLIREVNLKLIKNDAPEAQFQEQGTQVLKDNLQPFTIVDGIAQWTDLRDYESNLDYLRQLDCIQGGIDAVDSLYDAFQKIWNAEKDRLKPVKVRQRLRRSALGRPYMDRTPRLGLAIDYWNRRPDSQPASEDDNDDPLPDDSIYSANISCEQGKPYTLPLDNWVSESVLTQAPQSENQPEEEVKVEPDWQASADEADYLNLVEKADAVDPTGDQKTDAPPNILTMHFISNLVPEVYLPLNVAESIVELGMFEMNPEMTVTYQKALQDHFNTTKARGSQSTSEERWPRCLPITSGDGPSRYRHHSYALHSVQPGAVLWCYPVTRLKFIHPRQLAGAIPILRQYALVWSLLRSLVEYGDAETNTESTAAADYPTQKKGIAARPSRTSRRSNARAAKSRLDDLLGAGSPLKGQDDVIPVDVSLDTVSDSPKAKLDIYVPLLGSLAGKRQSPFIFISLHVCPNGTIEVKDLNGLEGGGDVDDLKFRNMVSRIITMTEDIGLLVEWLLMKARRSG</sequence>
<evidence type="ECO:0000256" key="8">
    <source>
        <dbReference type="SAM" id="MobiDB-lite"/>
    </source>
</evidence>
<feature type="region of interest" description="Disordered" evidence="8">
    <location>
        <begin position="556"/>
        <end position="585"/>
    </location>
</feature>
<feature type="domain" description="Mediator complex subunit Med1" evidence="9">
    <location>
        <begin position="138"/>
        <end position="547"/>
    </location>
</feature>
<dbReference type="RefSeq" id="XP_016263256.1">
    <property type="nucleotide sequence ID" value="XM_016405050.1"/>
</dbReference>
<dbReference type="InterPro" id="IPR019680">
    <property type="entry name" value="Mediator_Med1"/>
</dbReference>
<keyword evidence="6 7" id="KW-0539">Nucleus</keyword>
<dbReference type="AlphaFoldDB" id="A0A0D2DKY0"/>
<evidence type="ECO:0000256" key="6">
    <source>
        <dbReference type="ARBA" id="ARBA00023242"/>
    </source>
</evidence>
<comment type="similarity">
    <text evidence="2 7">Belongs to the Mediator complex subunit 1 family.</text>
</comment>
<keyword evidence="11" id="KW-1185">Reference proteome</keyword>
<evidence type="ECO:0000259" key="9">
    <source>
        <dbReference type="Pfam" id="PF10744"/>
    </source>
</evidence>
<comment type="subcellular location">
    <subcellularLocation>
        <location evidence="1 7">Nucleus</location>
    </subcellularLocation>
</comment>
<gene>
    <name evidence="10" type="ORF">PV06_04188</name>
</gene>
<dbReference type="OrthoDB" id="1936100at2759"/>
<dbReference type="GO" id="GO:0045944">
    <property type="term" value="P:positive regulation of transcription by RNA polymerase II"/>
    <property type="evidence" value="ECO:0007669"/>
    <property type="project" value="UniProtKB-ARBA"/>
</dbReference>
<dbReference type="GO" id="GO:0003712">
    <property type="term" value="F:transcription coregulator activity"/>
    <property type="evidence" value="ECO:0007669"/>
    <property type="project" value="InterPro"/>
</dbReference>
<dbReference type="STRING" id="215243.A0A0D2DKY0"/>
<dbReference type="GeneID" id="27356262"/>
<keyword evidence="5 7" id="KW-0804">Transcription</keyword>
<dbReference type="PANTHER" id="PTHR35041:SF4">
    <property type="entry name" value="MEDIATOR OF RNA POLYMERASE II TRANSCRIPTION SUBUNIT 1"/>
    <property type="match status" value="1"/>
</dbReference>
<evidence type="ECO:0000256" key="3">
    <source>
        <dbReference type="ARBA" id="ARBA00023015"/>
    </source>
</evidence>
<feature type="compositionally biased region" description="Polar residues" evidence="8">
    <location>
        <begin position="1"/>
        <end position="37"/>
    </location>
</feature>
<keyword evidence="4 7" id="KW-0010">Activator</keyword>
<feature type="compositionally biased region" description="Acidic residues" evidence="8">
    <location>
        <begin position="324"/>
        <end position="333"/>
    </location>
</feature>
<proteinExistence type="inferred from homology"/>
<evidence type="ECO:0000256" key="2">
    <source>
        <dbReference type="ARBA" id="ARBA00006210"/>
    </source>
</evidence>
<feature type="region of interest" description="Disordered" evidence="8">
    <location>
        <begin position="317"/>
        <end position="339"/>
    </location>
</feature>
<evidence type="ECO:0000256" key="7">
    <source>
        <dbReference type="RuleBase" id="RU364059"/>
    </source>
</evidence>
<comment type="function">
    <text evidence="7">Component of the Mediator complex, a coactivator involved in the regulated transcription of nearly all RNA polymerase II-dependent genes. Mediator functions as a bridge to convey information from gene-specific regulatory proteins to the basal RNA polymerase II transcription machinery. Mediator is recruited to promoters by direct interactions with regulatory proteins and serves as a scaffold for the assembly of a functional preinitiation complex with RNA polymerase II and the general transcription factors.</text>
</comment>
<evidence type="ECO:0000256" key="4">
    <source>
        <dbReference type="ARBA" id="ARBA00023159"/>
    </source>
</evidence>
<organism evidence="10 11">
    <name type="scientific">Exophiala oligosperma</name>
    <dbReference type="NCBI Taxonomy" id="215243"/>
    <lineage>
        <taxon>Eukaryota</taxon>
        <taxon>Fungi</taxon>
        <taxon>Dikarya</taxon>
        <taxon>Ascomycota</taxon>
        <taxon>Pezizomycotina</taxon>
        <taxon>Eurotiomycetes</taxon>
        <taxon>Chaetothyriomycetidae</taxon>
        <taxon>Chaetothyriales</taxon>
        <taxon>Herpotrichiellaceae</taxon>
        <taxon>Exophiala</taxon>
    </lineage>
</organism>
<dbReference type="GO" id="GO:0016592">
    <property type="term" value="C:mediator complex"/>
    <property type="evidence" value="ECO:0007669"/>
    <property type="project" value="InterPro"/>
</dbReference>
<evidence type="ECO:0000313" key="10">
    <source>
        <dbReference type="EMBL" id="KIW43040.1"/>
    </source>
</evidence>
<dbReference type="VEuPathDB" id="FungiDB:PV06_04188"/>
<evidence type="ECO:0000256" key="1">
    <source>
        <dbReference type="ARBA" id="ARBA00004123"/>
    </source>
</evidence>
<evidence type="ECO:0000313" key="11">
    <source>
        <dbReference type="Proteomes" id="UP000053342"/>
    </source>
</evidence>
<feature type="compositionally biased region" description="Polar residues" evidence="8">
    <location>
        <begin position="60"/>
        <end position="71"/>
    </location>
</feature>
<evidence type="ECO:0000256" key="5">
    <source>
        <dbReference type="ARBA" id="ARBA00023163"/>
    </source>
</evidence>